<keyword evidence="1" id="KW-1133">Transmembrane helix</keyword>
<accession>A0A9X1QJP1</accession>
<keyword evidence="1" id="KW-0812">Transmembrane</keyword>
<name>A0A9X1QJP1_9SPHN</name>
<protein>
    <submittedName>
        <fullName evidence="3">Pilus assembly protein</fullName>
    </submittedName>
</protein>
<dbReference type="RefSeq" id="WP_235067313.1">
    <property type="nucleotide sequence ID" value="NZ_JAKFGM010000002.1"/>
</dbReference>
<evidence type="ECO:0000313" key="3">
    <source>
        <dbReference type="EMBL" id="MCF2514816.1"/>
    </source>
</evidence>
<dbReference type="EMBL" id="JAKFGM010000002">
    <property type="protein sequence ID" value="MCF2514816.1"/>
    <property type="molecule type" value="Genomic_DNA"/>
</dbReference>
<dbReference type="InterPro" id="IPR012495">
    <property type="entry name" value="TadE-like_dom"/>
</dbReference>
<dbReference type="AlphaFoldDB" id="A0A9X1QJP1"/>
<proteinExistence type="predicted"/>
<dbReference type="Proteomes" id="UP001139410">
    <property type="component" value="Unassembled WGS sequence"/>
</dbReference>
<evidence type="ECO:0000256" key="1">
    <source>
        <dbReference type="SAM" id="Phobius"/>
    </source>
</evidence>
<feature type="domain" description="TadE-like" evidence="2">
    <location>
        <begin position="12"/>
        <end position="54"/>
    </location>
</feature>
<evidence type="ECO:0000313" key="4">
    <source>
        <dbReference type="Proteomes" id="UP001139410"/>
    </source>
</evidence>
<evidence type="ECO:0000259" key="2">
    <source>
        <dbReference type="Pfam" id="PF07811"/>
    </source>
</evidence>
<reference evidence="3" key="1">
    <citation type="submission" date="2022-01" db="EMBL/GenBank/DDBJ databases">
        <authorList>
            <person name="Jo J.-H."/>
            <person name="Im W.-T."/>
        </authorList>
    </citation>
    <scope>NUCLEOTIDE SEQUENCE</scope>
    <source>
        <strain evidence="3">G124</strain>
    </source>
</reference>
<feature type="transmembrane region" description="Helical" evidence="1">
    <location>
        <begin position="20"/>
        <end position="40"/>
    </location>
</feature>
<keyword evidence="1" id="KW-0472">Membrane</keyword>
<organism evidence="3 4">
    <name type="scientific">Sphingomonas cremea</name>
    <dbReference type="NCBI Taxonomy" id="2904799"/>
    <lineage>
        <taxon>Bacteria</taxon>
        <taxon>Pseudomonadati</taxon>
        <taxon>Pseudomonadota</taxon>
        <taxon>Alphaproteobacteria</taxon>
        <taxon>Sphingomonadales</taxon>
        <taxon>Sphingomonadaceae</taxon>
        <taxon>Sphingomonas</taxon>
    </lineage>
</organism>
<comment type="caution">
    <text evidence="3">The sequence shown here is derived from an EMBL/GenBank/DDBJ whole genome shotgun (WGS) entry which is preliminary data.</text>
</comment>
<sequence length="174" mass="18161">MKWRNPFAQDGGTAAAEMAMVLPFLLVLMFGSAELGNYFLDEHGLVKQVRDGARYAARLPLEANYTCPGATVSSGAETLIANVTKTGTVTGAGTGRFGASYWARNCGSGTQTLTITVRCVSNDDYDGIYQSLAGDIPVVKVSAAVGYRSVLGSLGLPTANLCLRAESEAPVIGS</sequence>
<dbReference type="Pfam" id="PF07811">
    <property type="entry name" value="TadE"/>
    <property type="match status" value="1"/>
</dbReference>
<gene>
    <name evidence="3" type="ORF">LVY65_07035</name>
</gene>
<keyword evidence="4" id="KW-1185">Reference proteome</keyword>